<keyword evidence="10" id="KW-0812">Transmembrane</keyword>
<evidence type="ECO:0000256" key="4">
    <source>
        <dbReference type="ARBA" id="ARBA00011927"/>
    </source>
</evidence>
<dbReference type="EMBL" id="JAVFWL010000002">
    <property type="protein sequence ID" value="KAK6737302.1"/>
    <property type="molecule type" value="Genomic_DNA"/>
</dbReference>
<feature type="transmembrane region" description="Helical" evidence="10">
    <location>
        <begin position="193"/>
        <end position="211"/>
    </location>
</feature>
<evidence type="ECO:0000256" key="1">
    <source>
        <dbReference type="ARBA" id="ARBA00004006"/>
    </source>
</evidence>
<gene>
    <name evidence="12" type="primary">Necator_chrII.g7583</name>
    <name evidence="12" type="ORF">RB195_019789</name>
</gene>
<keyword evidence="6" id="KW-0808">Transferase</keyword>
<feature type="domain" description="Tetrapyrrole methylase" evidence="11">
    <location>
        <begin position="438"/>
        <end position="678"/>
    </location>
</feature>
<accession>A0ABR1CFS5</accession>
<feature type="region of interest" description="Disordered" evidence="9">
    <location>
        <begin position="168"/>
        <end position="187"/>
    </location>
</feature>
<evidence type="ECO:0000256" key="9">
    <source>
        <dbReference type="SAM" id="MobiDB-lite"/>
    </source>
</evidence>
<evidence type="ECO:0000256" key="7">
    <source>
        <dbReference type="ARBA" id="ARBA00022691"/>
    </source>
</evidence>
<feature type="transmembrane region" description="Helical" evidence="10">
    <location>
        <begin position="350"/>
        <end position="368"/>
    </location>
</feature>
<feature type="transmembrane region" description="Helical" evidence="10">
    <location>
        <begin position="218"/>
        <end position="238"/>
    </location>
</feature>
<comment type="caution">
    <text evidence="12">The sequence shown here is derived from an EMBL/GenBank/DDBJ whole genome shotgun (WGS) entry which is preliminary data.</text>
</comment>
<dbReference type="InterPro" id="IPR035996">
    <property type="entry name" value="4pyrrol_Methylase_sf"/>
</dbReference>
<evidence type="ECO:0000313" key="12">
    <source>
        <dbReference type="EMBL" id="KAK6737302.1"/>
    </source>
</evidence>
<keyword evidence="10" id="KW-1133">Transmembrane helix</keyword>
<dbReference type="CDD" id="cd11647">
    <property type="entry name" value="DHP5_DphB"/>
    <property type="match status" value="1"/>
</dbReference>
<comment type="catalytic activity">
    <reaction evidence="8">
        <text>2-[(3S)-amino-3-carboxypropyl]-L-histidyl-[translation elongation factor 2] + 4 S-adenosyl-L-methionine = diphthine methyl ester-[translation elongation factor 2] + 4 S-adenosyl-L-homocysteine + 3 H(+)</text>
        <dbReference type="Rhea" id="RHEA:42652"/>
        <dbReference type="Rhea" id="RHEA-COMP:9749"/>
        <dbReference type="Rhea" id="RHEA-COMP:10173"/>
        <dbReference type="ChEBI" id="CHEBI:15378"/>
        <dbReference type="ChEBI" id="CHEBI:57856"/>
        <dbReference type="ChEBI" id="CHEBI:59789"/>
        <dbReference type="ChEBI" id="CHEBI:73995"/>
        <dbReference type="ChEBI" id="CHEBI:79005"/>
        <dbReference type="EC" id="2.1.1.314"/>
    </reaction>
</comment>
<keyword evidence="10" id="KW-0472">Membrane</keyword>
<dbReference type="Gene3D" id="3.40.1010.10">
    <property type="entry name" value="Cobalt-precorrin-4 Transmethylase, Domain 1"/>
    <property type="match status" value="1"/>
</dbReference>
<organism evidence="12 13">
    <name type="scientific">Necator americanus</name>
    <name type="common">Human hookworm</name>
    <dbReference type="NCBI Taxonomy" id="51031"/>
    <lineage>
        <taxon>Eukaryota</taxon>
        <taxon>Metazoa</taxon>
        <taxon>Ecdysozoa</taxon>
        <taxon>Nematoda</taxon>
        <taxon>Chromadorea</taxon>
        <taxon>Rhabditida</taxon>
        <taxon>Rhabditina</taxon>
        <taxon>Rhabditomorpha</taxon>
        <taxon>Strongyloidea</taxon>
        <taxon>Ancylostomatidae</taxon>
        <taxon>Bunostominae</taxon>
        <taxon>Necator</taxon>
    </lineage>
</organism>
<comment type="similarity">
    <text evidence="3">Belongs to the diphthine synthase family.</text>
</comment>
<evidence type="ECO:0000256" key="3">
    <source>
        <dbReference type="ARBA" id="ARBA00006729"/>
    </source>
</evidence>
<evidence type="ECO:0000256" key="6">
    <source>
        <dbReference type="ARBA" id="ARBA00022679"/>
    </source>
</evidence>
<comment type="function">
    <text evidence="1">S-adenosyl-L-methionine-dependent methyltransferase that catalyzes four methylations of the modified target histidine residue in translation elongation factor 2 (EF-2), to form an intermediate called diphthine methyl ester. The four successive methylation reactions represent the second step of diphthamide biosynthesis.</text>
</comment>
<dbReference type="PANTHER" id="PTHR10882:SF0">
    <property type="entry name" value="DIPHTHINE METHYL ESTER SYNTHASE"/>
    <property type="match status" value="1"/>
</dbReference>
<protein>
    <recommendedName>
        <fullName evidence="4">diphthine methyl ester synthase</fullName>
        <ecNumber evidence="4">2.1.1.314</ecNumber>
    </recommendedName>
</protein>
<dbReference type="NCBIfam" id="TIGR00522">
    <property type="entry name" value="dph5"/>
    <property type="match status" value="1"/>
</dbReference>
<name>A0ABR1CFS5_NECAM</name>
<evidence type="ECO:0000259" key="11">
    <source>
        <dbReference type="Pfam" id="PF00590"/>
    </source>
</evidence>
<keyword evidence="5" id="KW-0489">Methyltransferase</keyword>
<dbReference type="EC" id="2.1.1.314" evidence="4"/>
<feature type="transmembrane region" description="Helical" evidence="10">
    <location>
        <begin position="287"/>
        <end position="309"/>
    </location>
</feature>
<keyword evidence="7" id="KW-0949">S-adenosyl-L-methionine</keyword>
<evidence type="ECO:0000256" key="8">
    <source>
        <dbReference type="ARBA" id="ARBA00048752"/>
    </source>
</evidence>
<dbReference type="InterPro" id="IPR004551">
    <property type="entry name" value="Dphthn_synthase"/>
</dbReference>
<comment type="pathway">
    <text evidence="2">Protein modification; peptidyl-diphthamide biosynthesis.</text>
</comment>
<dbReference type="SUPFAM" id="SSF53790">
    <property type="entry name" value="Tetrapyrrole methylase"/>
    <property type="match status" value="1"/>
</dbReference>
<evidence type="ECO:0000256" key="10">
    <source>
        <dbReference type="SAM" id="Phobius"/>
    </source>
</evidence>
<evidence type="ECO:0000313" key="13">
    <source>
        <dbReference type="Proteomes" id="UP001303046"/>
    </source>
</evidence>
<feature type="transmembrane region" description="Helical" evidence="10">
    <location>
        <begin position="375"/>
        <end position="391"/>
    </location>
</feature>
<keyword evidence="13" id="KW-1185">Reference proteome</keyword>
<dbReference type="InterPro" id="IPR007704">
    <property type="entry name" value="PIG-M"/>
</dbReference>
<dbReference type="InterPro" id="IPR014776">
    <property type="entry name" value="4pyrrole_Mease_sub2"/>
</dbReference>
<dbReference type="Pfam" id="PF00590">
    <property type="entry name" value="TP_methylase"/>
    <property type="match status" value="1"/>
</dbReference>
<dbReference type="InterPro" id="IPR014777">
    <property type="entry name" value="4pyrrole_Mease_sub1"/>
</dbReference>
<dbReference type="Pfam" id="PF05007">
    <property type="entry name" value="Mannosyl_trans"/>
    <property type="match status" value="1"/>
</dbReference>
<dbReference type="Gene3D" id="3.30.950.10">
    <property type="entry name" value="Methyltransferase, Cobalt-precorrin-4 Transmethylase, Domain 2"/>
    <property type="match status" value="1"/>
</dbReference>
<feature type="transmembrane region" description="Helical" evidence="10">
    <location>
        <begin position="137"/>
        <end position="154"/>
    </location>
</feature>
<dbReference type="Proteomes" id="UP001303046">
    <property type="component" value="Unassembled WGS sequence"/>
</dbReference>
<sequence length="780" mass="89651">MKAVPKNKRSSTDVKIPIDFQHFAGIISPAISTFHRCRFREQLAKLDAMHHVRTKVPQRWSRERVLFTALAARFTLVFYSNIHDYIFHVNFTDIDYSVYSDAARHVAEGRSPFARETYRYTPALAWILQPVVTYKDFGKFLFCLFDILVGWMYFEMMSLQRSLTHEKSEKVEGPQTGSKETLEEEVNNSDESIMLPVVIFWLANPLTAIISARGNADVLVCAAVLYTLYLLMKGQWFTAALAHGFLAIHLKIYPLIYFPSIFLHLCQFSPKEGAIAGLKQLLSNWKGFTFAVISLTSFGLVVSFFYYFYGDQFLEEFLLYHIKRRDIKHNFSPYFYPLSLVDDNESLSKIIGFLAFFPQAFLVIFFAFRYYKDLPFCWFLSTFAFVTFNKVCTSQYFVWYIVFLPLIIDRIKMSVRDAVSLILMWSARAREYRTRMVFYLIGLGLGDVEDITVKGLNIVKKCKRVHLEAYTSILCYGLDKSKLEEFYGREVIEADRTLVEQNSDEILDGADVDDVAMLVVGDPFGATTHTDLVLRAKEKNIPVKVVHNASIMNAVGCCGLQLYNFGETVSIVMWLNGWEPDSYYDKIASNMEKGFHTLCLLDIKTKEQSVENMMRGRKIYEPARYLTCAEAARQLLKIAERKKESGVEPVYSESSPCVGLARVGWDDQKIVFCSLKEMSQCDLGPPLHSLILPGHMHPLENNSGSQHTHFLEISSLSVEELPSVEHQLSLTAIKKRSNVWLHSSLNLLRHKDKMNDEYGLLFQTFMTTFSLAVCTYRIFD</sequence>
<reference evidence="12 13" key="1">
    <citation type="submission" date="2023-08" db="EMBL/GenBank/DDBJ databases">
        <title>A Necator americanus chromosomal reference genome.</title>
        <authorList>
            <person name="Ilik V."/>
            <person name="Petrzelkova K.J."/>
            <person name="Pardy F."/>
            <person name="Fuh T."/>
            <person name="Niatou-Singa F.S."/>
            <person name="Gouil Q."/>
            <person name="Baker L."/>
            <person name="Ritchie M.E."/>
            <person name="Jex A.R."/>
            <person name="Gazzola D."/>
            <person name="Li H."/>
            <person name="Toshio Fujiwara R."/>
            <person name="Zhan B."/>
            <person name="Aroian R.V."/>
            <person name="Pafco B."/>
            <person name="Schwarz E.M."/>
        </authorList>
    </citation>
    <scope>NUCLEOTIDE SEQUENCE [LARGE SCALE GENOMIC DNA]</scope>
    <source>
        <strain evidence="12 13">Aroian</strain>
        <tissue evidence="12">Whole animal</tissue>
    </source>
</reference>
<dbReference type="InterPro" id="IPR000878">
    <property type="entry name" value="4pyrrol_Mease"/>
</dbReference>
<evidence type="ECO:0000256" key="5">
    <source>
        <dbReference type="ARBA" id="ARBA00022603"/>
    </source>
</evidence>
<evidence type="ECO:0000256" key="2">
    <source>
        <dbReference type="ARBA" id="ARBA00005156"/>
    </source>
</evidence>
<feature type="transmembrane region" description="Helical" evidence="10">
    <location>
        <begin position="244"/>
        <end position="266"/>
    </location>
</feature>
<proteinExistence type="inferred from homology"/>
<dbReference type="PANTHER" id="PTHR10882">
    <property type="entry name" value="DIPHTHINE SYNTHASE"/>
    <property type="match status" value="1"/>
</dbReference>